<evidence type="ECO:0000256" key="1">
    <source>
        <dbReference type="ARBA" id="ARBA00004651"/>
    </source>
</evidence>
<dbReference type="NCBIfam" id="TIGR00374">
    <property type="entry name" value="flippase-like domain"/>
    <property type="match status" value="1"/>
</dbReference>
<feature type="transmembrane region" description="Helical" evidence="6">
    <location>
        <begin position="280"/>
        <end position="304"/>
    </location>
</feature>
<dbReference type="EMBL" id="CP042467">
    <property type="protein sequence ID" value="QED25735.1"/>
    <property type="molecule type" value="Genomic_DNA"/>
</dbReference>
<keyword evidence="5 6" id="KW-0472">Membrane</keyword>
<feature type="transmembrane region" description="Helical" evidence="6">
    <location>
        <begin position="236"/>
        <end position="259"/>
    </location>
</feature>
<dbReference type="PANTHER" id="PTHR39087">
    <property type="entry name" value="UPF0104 MEMBRANE PROTEIN MJ1595"/>
    <property type="match status" value="1"/>
</dbReference>
<keyword evidence="4 6" id="KW-1133">Transmembrane helix</keyword>
<feature type="transmembrane region" description="Helical" evidence="6">
    <location>
        <begin position="126"/>
        <end position="155"/>
    </location>
</feature>
<feature type="transmembrane region" description="Helical" evidence="6">
    <location>
        <begin position="38"/>
        <end position="56"/>
    </location>
</feature>
<dbReference type="InterPro" id="IPR022791">
    <property type="entry name" value="L-PG_synthase/AglD"/>
</dbReference>
<sequence>MSRLERRTLMGVLFAVLAYALLAMWADAREVLDGWTELDPLVFTLALGLSVVNYAFRYLKWVMYLRLLGERVEHRINIPIFLAGFSMAVTPGKIGEVLKSSLLKDARGISVAKTAPIVLAERLTDLIALVLMAAFGASAFGIGLNGLVIVMLVLVSGMLFIQRRDWVLALLRVIRWKRLLGIRQKLEEAYESARTLLGFKVTILSVLLSVVSWSMEGLAFYLIVDSLGGEATLSSAIFVFSMSTVLGALSFLPGGLGVAEGSMLGMLKALGIFTQRAPALLSTYVIRFTTLWFAVFIGFVALSVHRRQMISTLDHQNPSS</sequence>
<organism evidence="7 8">
    <name type="scientific">Microvenator marinus</name>
    <dbReference type="NCBI Taxonomy" id="2600177"/>
    <lineage>
        <taxon>Bacteria</taxon>
        <taxon>Deltaproteobacteria</taxon>
        <taxon>Bradymonadales</taxon>
        <taxon>Microvenatoraceae</taxon>
        <taxon>Microvenator</taxon>
    </lineage>
</organism>
<dbReference type="PANTHER" id="PTHR39087:SF2">
    <property type="entry name" value="UPF0104 MEMBRANE PROTEIN MJ1595"/>
    <property type="match status" value="1"/>
</dbReference>
<dbReference type="KEGG" id="bbae:FRD01_00340"/>
<feature type="transmembrane region" description="Helical" evidence="6">
    <location>
        <begin position="201"/>
        <end position="224"/>
    </location>
</feature>
<dbReference type="RefSeq" id="WP_146956572.1">
    <property type="nucleotide sequence ID" value="NZ_CP042467.1"/>
</dbReference>
<gene>
    <name evidence="7" type="ORF">FRD01_00340</name>
</gene>
<proteinExistence type="predicted"/>
<dbReference type="GO" id="GO:0005886">
    <property type="term" value="C:plasma membrane"/>
    <property type="evidence" value="ECO:0007669"/>
    <property type="project" value="UniProtKB-SubCell"/>
</dbReference>
<evidence type="ECO:0000256" key="2">
    <source>
        <dbReference type="ARBA" id="ARBA00022475"/>
    </source>
</evidence>
<keyword evidence="8" id="KW-1185">Reference proteome</keyword>
<evidence type="ECO:0000256" key="6">
    <source>
        <dbReference type="SAM" id="Phobius"/>
    </source>
</evidence>
<evidence type="ECO:0000256" key="5">
    <source>
        <dbReference type="ARBA" id="ARBA00023136"/>
    </source>
</evidence>
<protein>
    <submittedName>
        <fullName evidence="7">Flippase-like domain-containing protein</fullName>
    </submittedName>
</protein>
<dbReference type="Pfam" id="PF03706">
    <property type="entry name" value="LPG_synthase_TM"/>
    <property type="match status" value="1"/>
</dbReference>
<accession>A0A5B8XJK4</accession>
<evidence type="ECO:0000313" key="8">
    <source>
        <dbReference type="Proteomes" id="UP000321595"/>
    </source>
</evidence>
<keyword evidence="3 6" id="KW-0812">Transmembrane</keyword>
<evidence type="ECO:0000256" key="3">
    <source>
        <dbReference type="ARBA" id="ARBA00022692"/>
    </source>
</evidence>
<dbReference type="AlphaFoldDB" id="A0A5B8XJK4"/>
<evidence type="ECO:0000256" key="4">
    <source>
        <dbReference type="ARBA" id="ARBA00022989"/>
    </source>
</evidence>
<keyword evidence="2" id="KW-1003">Cell membrane</keyword>
<comment type="subcellular location">
    <subcellularLocation>
        <location evidence="1">Cell membrane</location>
        <topology evidence="1">Multi-pass membrane protein</topology>
    </subcellularLocation>
</comment>
<reference evidence="7 8" key="1">
    <citation type="submission" date="2019-08" db="EMBL/GenBank/DDBJ databases">
        <authorList>
            <person name="Liang Q."/>
        </authorList>
    </citation>
    <scope>NUCLEOTIDE SEQUENCE [LARGE SCALE GENOMIC DNA]</scope>
    <source>
        <strain evidence="7 8">V1718</strain>
    </source>
</reference>
<name>A0A5B8XJK4_9DELT</name>
<dbReference type="Proteomes" id="UP000321595">
    <property type="component" value="Chromosome"/>
</dbReference>
<dbReference type="OrthoDB" id="9799911at2"/>
<evidence type="ECO:0000313" key="7">
    <source>
        <dbReference type="EMBL" id="QED25735.1"/>
    </source>
</evidence>